<dbReference type="Gene3D" id="3.30.40.10">
    <property type="entry name" value="Zinc/RING finger domain, C3HC4 (zinc finger)"/>
    <property type="match status" value="1"/>
</dbReference>
<accession>A0A9Q0L3H8</accession>
<dbReference type="InterPro" id="IPR013083">
    <property type="entry name" value="Znf_RING/FYVE/PHD"/>
</dbReference>
<dbReference type="SUPFAM" id="SSF57850">
    <property type="entry name" value="RING/U-box"/>
    <property type="match status" value="1"/>
</dbReference>
<protein>
    <recommendedName>
        <fullName evidence="5">RING-type domain-containing protein</fullName>
    </recommendedName>
</protein>
<dbReference type="AlphaFoldDB" id="A0A9Q0L3H8"/>
<sequence>MYCSVSSRFSSYFGTDNQVNSIFLEPKASIEFRVRRKYVVAARTMIGGSEIVLAQSSFPLLFQVFNIEFPYLLLPTVNKNYIIGILANMQIPPSTIERVSQQITSYAVVAASVCKERRSGWLHIVVELNVRKVEYYESRSTEQEVEELEAMIDIEVLRGFSFVPASRSLIEASEIEKFDDDHSGEEEKKSSTCAICVDEFVNGVDIRILPCRHFFHNKCILKWLENKNSCPYCRFTMQ</sequence>
<keyword evidence="2 4" id="KW-0863">Zinc-finger</keyword>
<dbReference type="PANTHER" id="PTHR45931">
    <property type="entry name" value="SI:CH211-59O9.10"/>
    <property type="match status" value="1"/>
</dbReference>
<keyword evidence="7" id="KW-1185">Reference proteome</keyword>
<dbReference type="GO" id="GO:0005634">
    <property type="term" value="C:nucleus"/>
    <property type="evidence" value="ECO:0007669"/>
    <property type="project" value="TreeGrafter"/>
</dbReference>
<feature type="domain" description="RING-type" evidence="5">
    <location>
        <begin position="193"/>
        <end position="234"/>
    </location>
</feature>
<evidence type="ECO:0000313" key="6">
    <source>
        <dbReference type="EMBL" id="KAJ4981204.1"/>
    </source>
</evidence>
<proteinExistence type="predicted"/>
<dbReference type="SMART" id="SM00184">
    <property type="entry name" value="RING"/>
    <property type="match status" value="1"/>
</dbReference>
<dbReference type="GO" id="GO:0008270">
    <property type="term" value="F:zinc ion binding"/>
    <property type="evidence" value="ECO:0007669"/>
    <property type="project" value="UniProtKB-KW"/>
</dbReference>
<dbReference type="GO" id="GO:0061630">
    <property type="term" value="F:ubiquitin protein ligase activity"/>
    <property type="evidence" value="ECO:0007669"/>
    <property type="project" value="TreeGrafter"/>
</dbReference>
<reference evidence="6" key="1">
    <citation type="journal article" date="2023" name="Plant J.">
        <title>The genome of the king protea, Protea cynaroides.</title>
        <authorList>
            <person name="Chang J."/>
            <person name="Duong T.A."/>
            <person name="Schoeman C."/>
            <person name="Ma X."/>
            <person name="Roodt D."/>
            <person name="Barker N."/>
            <person name="Li Z."/>
            <person name="Van de Peer Y."/>
            <person name="Mizrachi E."/>
        </authorList>
    </citation>
    <scope>NUCLEOTIDE SEQUENCE</scope>
    <source>
        <tissue evidence="6">Young leaves</tissue>
    </source>
</reference>
<evidence type="ECO:0000313" key="7">
    <source>
        <dbReference type="Proteomes" id="UP001141806"/>
    </source>
</evidence>
<evidence type="ECO:0000256" key="4">
    <source>
        <dbReference type="PROSITE-ProRule" id="PRU00175"/>
    </source>
</evidence>
<keyword evidence="3" id="KW-0862">Zinc</keyword>
<evidence type="ECO:0000256" key="3">
    <source>
        <dbReference type="ARBA" id="ARBA00022833"/>
    </source>
</evidence>
<comment type="caution">
    <text evidence="6">The sequence shown here is derived from an EMBL/GenBank/DDBJ whole genome shotgun (WGS) entry which is preliminary data.</text>
</comment>
<dbReference type="GO" id="GO:0006511">
    <property type="term" value="P:ubiquitin-dependent protein catabolic process"/>
    <property type="evidence" value="ECO:0007669"/>
    <property type="project" value="TreeGrafter"/>
</dbReference>
<dbReference type="Pfam" id="PF13639">
    <property type="entry name" value="zf-RING_2"/>
    <property type="match status" value="1"/>
</dbReference>
<evidence type="ECO:0000259" key="5">
    <source>
        <dbReference type="PROSITE" id="PS50089"/>
    </source>
</evidence>
<gene>
    <name evidence="6" type="ORF">NE237_032041</name>
</gene>
<dbReference type="EMBL" id="JAMYWD010000001">
    <property type="protein sequence ID" value="KAJ4981204.1"/>
    <property type="molecule type" value="Genomic_DNA"/>
</dbReference>
<dbReference type="Proteomes" id="UP001141806">
    <property type="component" value="Unassembled WGS sequence"/>
</dbReference>
<evidence type="ECO:0000256" key="1">
    <source>
        <dbReference type="ARBA" id="ARBA00022723"/>
    </source>
</evidence>
<dbReference type="PROSITE" id="PS50089">
    <property type="entry name" value="ZF_RING_2"/>
    <property type="match status" value="1"/>
</dbReference>
<dbReference type="OrthoDB" id="4348522at2759"/>
<dbReference type="CDD" id="cd16454">
    <property type="entry name" value="RING-H2_PA-TM-RING"/>
    <property type="match status" value="1"/>
</dbReference>
<organism evidence="6 7">
    <name type="scientific">Protea cynaroides</name>
    <dbReference type="NCBI Taxonomy" id="273540"/>
    <lineage>
        <taxon>Eukaryota</taxon>
        <taxon>Viridiplantae</taxon>
        <taxon>Streptophyta</taxon>
        <taxon>Embryophyta</taxon>
        <taxon>Tracheophyta</taxon>
        <taxon>Spermatophyta</taxon>
        <taxon>Magnoliopsida</taxon>
        <taxon>Proteales</taxon>
        <taxon>Proteaceae</taxon>
        <taxon>Protea</taxon>
    </lineage>
</organism>
<name>A0A9Q0L3H8_9MAGN</name>
<dbReference type="InterPro" id="IPR001841">
    <property type="entry name" value="Znf_RING"/>
</dbReference>
<dbReference type="PANTHER" id="PTHR45931:SF3">
    <property type="entry name" value="RING ZINC FINGER-CONTAINING PROTEIN"/>
    <property type="match status" value="1"/>
</dbReference>
<keyword evidence="1" id="KW-0479">Metal-binding</keyword>
<evidence type="ECO:0000256" key="2">
    <source>
        <dbReference type="ARBA" id="ARBA00022771"/>
    </source>
</evidence>
<dbReference type="InterPro" id="IPR051834">
    <property type="entry name" value="RING_finger_E3_ligase"/>
</dbReference>